<accession>U2TP34</accession>
<dbReference type="InterPro" id="IPR002305">
    <property type="entry name" value="aa-tRNA-synth_Ic"/>
</dbReference>
<evidence type="ECO:0000256" key="2">
    <source>
        <dbReference type="ARBA" id="ARBA00022741"/>
    </source>
</evidence>
<dbReference type="InterPro" id="IPR014729">
    <property type="entry name" value="Rossmann-like_a/b/a_fold"/>
</dbReference>
<dbReference type="GO" id="GO:0006418">
    <property type="term" value="P:tRNA aminoacylation for protein translation"/>
    <property type="evidence" value="ECO:0007669"/>
    <property type="project" value="InterPro"/>
</dbReference>
<dbReference type="SUPFAM" id="SSF52374">
    <property type="entry name" value="Nucleotidylyl transferase"/>
    <property type="match status" value="1"/>
</dbReference>
<dbReference type="Pfam" id="PF00579">
    <property type="entry name" value="tRNA-synt_1b"/>
    <property type="match status" value="1"/>
</dbReference>
<keyword evidence="9" id="KW-1185">Reference proteome</keyword>
<dbReference type="Proteomes" id="UP000016638">
    <property type="component" value="Unassembled WGS sequence"/>
</dbReference>
<dbReference type="InterPro" id="IPR013149">
    <property type="entry name" value="ADH-like_C"/>
</dbReference>
<evidence type="ECO:0000256" key="3">
    <source>
        <dbReference type="ARBA" id="ARBA00022840"/>
    </source>
</evidence>
<dbReference type="RefSeq" id="WP_021726069.1">
    <property type="nucleotide sequence ID" value="NZ_AWEZ01000045.1"/>
</dbReference>
<dbReference type="InterPro" id="IPR036291">
    <property type="entry name" value="NAD(P)-bd_dom_sf"/>
</dbReference>
<gene>
    <name evidence="8" type="ORF">HMPREF1316_0120</name>
</gene>
<reference evidence="8 9" key="1">
    <citation type="submission" date="2013-08" db="EMBL/GenBank/DDBJ databases">
        <authorList>
            <person name="Durkin A.S."/>
            <person name="Haft D.R."/>
            <person name="McCorrison J."/>
            <person name="Torralba M."/>
            <person name="Gillis M."/>
            <person name="Haft D.H."/>
            <person name="Methe B."/>
            <person name="Sutton G."/>
            <person name="Nelson K.E."/>
        </authorList>
    </citation>
    <scope>NUCLEOTIDE SEQUENCE [LARGE SCALE GENOMIC DNA]</scope>
    <source>
        <strain evidence="8 9">F0195</strain>
    </source>
</reference>
<keyword evidence="4 6" id="KW-0648">Protein biosynthesis</keyword>
<name>U2TP34_9ACTN</name>
<dbReference type="eggNOG" id="COG0180">
    <property type="taxonomic scope" value="Bacteria"/>
</dbReference>
<dbReference type="GO" id="GO:0005524">
    <property type="term" value="F:ATP binding"/>
    <property type="evidence" value="ECO:0007669"/>
    <property type="project" value="UniProtKB-KW"/>
</dbReference>
<keyword evidence="5 6" id="KW-0030">Aminoacyl-tRNA synthetase</keyword>
<dbReference type="SUPFAM" id="SSF51735">
    <property type="entry name" value="NAD(P)-binding Rossmann-fold domains"/>
    <property type="match status" value="1"/>
</dbReference>
<evidence type="ECO:0000256" key="1">
    <source>
        <dbReference type="ARBA" id="ARBA00022598"/>
    </source>
</evidence>
<keyword evidence="1 6" id="KW-0436">Ligase</keyword>
<dbReference type="PATRIC" id="fig|1125712.3.peg.1247"/>
<dbReference type="Gene3D" id="3.40.50.620">
    <property type="entry name" value="HUPs"/>
    <property type="match status" value="1"/>
</dbReference>
<proteinExistence type="inferred from homology"/>
<dbReference type="EMBL" id="AWEZ01000045">
    <property type="protein sequence ID" value="ERL08200.1"/>
    <property type="molecule type" value="Genomic_DNA"/>
</dbReference>
<evidence type="ECO:0000256" key="5">
    <source>
        <dbReference type="ARBA" id="ARBA00023146"/>
    </source>
</evidence>
<comment type="caution">
    <text evidence="8">The sequence shown here is derived from an EMBL/GenBank/DDBJ whole genome shotgun (WGS) entry which is preliminary data.</text>
</comment>
<dbReference type="GO" id="GO:0004812">
    <property type="term" value="F:aminoacyl-tRNA ligase activity"/>
    <property type="evidence" value="ECO:0007669"/>
    <property type="project" value="UniProtKB-KW"/>
</dbReference>
<evidence type="ECO:0000313" key="9">
    <source>
        <dbReference type="Proteomes" id="UP000016638"/>
    </source>
</evidence>
<keyword evidence="3 6" id="KW-0067">ATP-binding</keyword>
<evidence type="ECO:0000313" key="8">
    <source>
        <dbReference type="EMBL" id="ERL08200.1"/>
    </source>
</evidence>
<evidence type="ECO:0000259" key="7">
    <source>
        <dbReference type="Pfam" id="PF00107"/>
    </source>
</evidence>
<dbReference type="OrthoDB" id="3337847at2"/>
<dbReference type="Gene3D" id="3.40.50.720">
    <property type="entry name" value="NAD(P)-binding Rossmann-like Domain"/>
    <property type="match status" value="1"/>
</dbReference>
<feature type="domain" description="Alcohol dehydrogenase-like C-terminal" evidence="7">
    <location>
        <begin position="222"/>
        <end position="301"/>
    </location>
</feature>
<dbReference type="STRING" id="1125712.HMPREF1316_0120"/>
<protein>
    <submittedName>
        <fullName evidence="8">Oxidoreductase, zinc-binding dehydrogenase family protein</fullName>
    </submittedName>
</protein>
<organism evidence="8 9">
    <name type="scientific">Olsenella profusa F0195</name>
    <dbReference type="NCBI Taxonomy" id="1125712"/>
    <lineage>
        <taxon>Bacteria</taxon>
        <taxon>Bacillati</taxon>
        <taxon>Actinomycetota</taxon>
        <taxon>Coriobacteriia</taxon>
        <taxon>Coriobacteriales</taxon>
        <taxon>Atopobiaceae</taxon>
        <taxon>Olsenella</taxon>
    </lineage>
</organism>
<dbReference type="AlphaFoldDB" id="U2TP34"/>
<evidence type="ECO:0000256" key="4">
    <source>
        <dbReference type="ARBA" id="ARBA00022917"/>
    </source>
</evidence>
<comment type="similarity">
    <text evidence="6">Belongs to the class-I aminoacyl-tRNA synthetase family.</text>
</comment>
<evidence type="ECO:0000256" key="6">
    <source>
        <dbReference type="RuleBase" id="RU363036"/>
    </source>
</evidence>
<sequence length="347" mass="38817">MGDVLSFDSKYYASIIREYGYDPVGFSSVPMMPALANRADEQALWCCSYNVEAVLDPDGQTLFSTGVGMSGCPHMGTVSQIAKAKMLQEAGYRVQLVLGDIDAYTGRNITWSKTQELAERYSHFITALGFSSDILCPRRQSTSEYMLTCLSLVARHMSYELACDSEEDLQPLVMGDGNIARLLVFELNRQGLVPDVLTRSGEWPYLDLLQARAMGSYEDLASVAVGQYDLLFECVGFSQAKTLQASLRCARPGATLLFLGVYPETYEIPLRLRPLFEHEYRIYGVRSFLRSDFSEAVQQMERCFGELSRAFPLRIVDAQDVTALEECLRHPSASKVVIDFMEGRPTP</sequence>
<dbReference type="Pfam" id="PF00107">
    <property type="entry name" value="ADH_zinc_N"/>
    <property type="match status" value="1"/>
</dbReference>
<keyword evidence="2 6" id="KW-0547">Nucleotide-binding</keyword>